<protein>
    <submittedName>
        <fullName evidence="3">DUF4232 domain-containing protein</fullName>
    </submittedName>
</protein>
<dbReference type="AlphaFoldDB" id="A0A2S9Q098"/>
<dbReference type="InterPro" id="IPR025326">
    <property type="entry name" value="DUF4232"/>
</dbReference>
<evidence type="ECO:0000256" key="1">
    <source>
        <dbReference type="SAM" id="MobiDB-lite"/>
    </source>
</evidence>
<organism evidence="3 4">
    <name type="scientific">Streptomyces solincola</name>
    <dbReference type="NCBI Taxonomy" id="2100817"/>
    <lineage>
        <taxon>Bacteria</taxon>
        <taxon>Bacillati</taxon>
        <taxon>Actinomycetota</taxon>
        <taxon>Actinomycetes</taxon>
        <taxon>Kitasatosporales</taxon>
        <taxon>Streptomycetaceae</taxon>
        <taxon>Streptomyces</taxon>
    </lineage>
</organism>
<feature type="region of interest" description="Disordered" evidence="1">
    <location>
        <begin position="196"/>
        <end position="230"/>
    </location>
</feature>
<name>A0A2S9Q098_9ACTN</name>
<dbReference type="Proteomes" id="UP000239322">
    <property type="component" value="Unassembled WGS sequence"/>
</dbReference>
<gene>
    <name evidence="3" type="ORF">C6N75_06195</name>
</gene>
<proteinExistence type="predicted"/>
<dbReference type="OrthoDB" id="3827416at2"/>
<sequence length="230" mass="23171">MSATGPGNATTVLRAARWSAGVLGAAALLVAGGPLLAGCDDETGDAPLPVRLPAAAQSGPSDPYGPTPVPGASPAPSPPSPAPSEGPCPEGGVRVATGLVDSAMGLRAMEVSLANCGTRRVEVSGYPELTVLDGRSAPMESVTVHQGSNTDSRHRPTVFALGPGERAVAAVVWRNTVTLTDRPATEGVYLRVVPVPGAPGQRVRPGDGGPLDLGNTDRVEVTPWRPAAAD</sequence>
<dbReference type="EMBL" id="PVLV01000084">
    <property type="protein sequence ID" value="PRH80068.1"/>
    <property type="molecule type" value="Genomic_DNA"/>
</dbReference>
<reference evidence="3 4" key="1">
    <citation type="submission" date="2018-03" db="EMBL/GenBank/DDBJ databases">
        <title>Novel Streptomyces sp. from soil.</title>
        <authorList>
            <person name="Tan G.Y.A."/>
            <person name="Lee Z.Y."/>
        </authorList>
    </citation>
    <scope>NUCLEOTIDE SEQUENCE [LARGE SCALE GENOMIC DNA]</scope>
    <source>
        <strain evidence="3 4">ST5x</strain>
    </source>
</reference>
<evidence type="ECO:0000313" key="4">
    <source>
        <dbReference type="Proteomes" id="UP000239322"/>
    </source>
</evidence>
<feature type="region of interest" description="Disordered" evidence="1">
    <location>
        <begin position="47"/>
        <end position="93"/>
    </location>
</feature>
<evidence type="ECO:0000313" key="3">
    <source>
        <dbReference type="EMBL" id="PRH80068.1"/>
    </source>
</evidence>
<comment type="caution">
    <text evidence="3">The sequence shown here is derived from an EMBL/GenBank/DDBJ whole genome shotgun (WGS) entry which is preliminary data.</text>
</comment>
<keyword evidence="4" id="KW-1185">Reference proteome</keyword>
<feature type="compositionally biased region" description="Pro residues" evidence="1">
    <location>
        <begin position="63"/>
        <end position="86"/>
    </location>
</feature>
<dbReference type="RefSeq" id="WP_105867829.1">
    <property type="nucleotide sequence ID" value="NZ_PVLV01000084.1"/>
</dbReference>
<dbReference type="Pfam" id="PF14016">
    <property type="entry name" value="DUF4232"/>
    <property type="match status" value="1"/>
</dbReference>
<evidence type="ECO:0000259" key="2">
    <source>
        <dbReference type="Pfam" id="PF14016"/>
    </source>
</evidence>
<feature type="domain" description="DUF4232" evidence="2">
    <location>
        <begin position="88"/>
        <end position="225"/>
    </location>
</feature>
<accession>A0A2S9Q098</accession>